<dbReference type="InterPro" id="IPR036259">
    <property type="entry name" value="MFS_trans_sf"/>
</dbReference>
<gene>
    <name evidence="7" type="ORF">A2U01_0010155</name>
</gene>
<keyword evidence="4 6" id="KW-1133">Transmembrane helix</keyword>
<name>A0A392MPG3_9FABA</name>
<proteinExistence type="predicted"/>
<reference evidence="7 8" key="1">
    <citation type="journal article" date="2018" name="Front. Plant Sci.">
        <title>Red Clover (Trifolium pratense) and Zigzag Clover (T. medium) - A Picture of Genomic Similarities and Differences.</title>
        <authorList>
            <person name="Dluhosova J."/>
            <person name="Istvanek J."/>
            <person name="Nedelnik J."/>
            <person name="Repkova J."/>
        </authorList>
    </citation>
    <scope>NUCLEOTIDE SEQUENCE [LARGE SCALE GENOMIC DNA]</scope>
    <source>
        <strain evidence="8">cv. 10/8</strain>
        <tissue evidence="7">Leaf</tissue>
    </source>
</reference>
<sequence length="121" mass="13284">MHVGNHFGWRYAFWVESILMLPFAILGFVMKPLQLKGFVPADSKKVQALETVPLGVQGYIAYNFVIGAYSYWGPKAGYSIYNMTNADMIFGGITIVCGILGTLAGGLVLDYMTNTLSNAFK</sequence>
<dbReference type="Proteomes" id="UP000265520">
    <property type="component" value="Unassembled WGS sequence"/>
</dbReference>
<dbReference type="Gene3D" id="1.20.1250.20">
    <property type="entry name" value="MFS general substrate transporter like domains"/>
    <property type="match status" value="1"/>
</dbReference>
<feature type="non-terminal residue" evidence="7">
    <location>
        <position position="121"/>
    </location>
</feature>
<feature type="transmembrane region" description="Helical" evidence="6">
    <location>
        <begin position="51"/>
        <end position="72"/>
    </location>
</feature>
<evidence type="ECO:0000313" key="8">
    <source>
        <dbReference type="Proteomes" id="UP000265520"/>
    </source>
</evidence>
<evidence type="ECO:0000256" key="6">
    <source>
        <dbReference type="SAM" id="Phobius"/>
    </source>
</evidence>
<dbReference type="EMBL" id="LXQA010015792">
    <property type="protein sequence ID" value="MCH89261.1"/>
    <property type="molecule type" value="Genomic_DNA"/>
</dbReference>
<comment type="caution">
    <text evidence="7">The sequence shown here is derived from an EMBL/GenBank/DDBJ whole genome shotgun (WGS) entry which is preliminary data.</text>
</comment>
<feature type="transmembrane region" description="Helical" evidence="6">
    <location>
        <begin position="88"/>
        <end position="112"/>
    </location>
</feature>
<dbReference type="InterPro" id="IPR044770">
    <property type="entry name" value="MFS_spinster-like"/>
</dbReference>
<evidence type="ECO:0000256" key="3">
    <source>
        <dbReference type="ARBA" id="ARBA00022692"/>
    </source>
</evidence>
<dbReference type="GO" id="GO:0016020">
    <property type="term" value="C:membrane"/>
    <property type="evidence" value="ECO:0007669"/>
    <property type="project" value="UniProtKB-SubCell"/>
</dbReference>
<evidence type="ECO:0000313" key="7">
    <source>
        <dbReference type="EMBL" id="MCH89261.1"/>
    </source>
</evidence>
<comment type="subcellular location">
    <subcellularLocation>
        <location evidence="1">Membrane</location>
        <topology evidence="1">Multi-pass membrane protein</topology>
    </subcellularLocation>
</comment>
<evidence type="ECO:0000256" key="4">
    <source>
        <dbReference type="ARBA" id="ARBA00022989"/>
    </source>
</evidence>
<keyword evidence="3 6" id="KW-0812">Transmembrane</keyword>
<accession>A0A392MPG3</accession>
<dbReference type="SUPFAM" id="SSF103473">
    <property type="entry name" value="MFS general substrate transporter"/>
    <property type="match status" value="1"/>
</dbReference>
<evidence type="ECO:0000256" key="2">
    <source>
        <dbReference type="ARBA" id="ARBA00022448"/>
    </source>
</evidence>
<dbReference type="PANTHER" id="PTHR23505">
    <property type="entry name" value="SPINSTER"/>
    <property type="match status" value="1"/>
</dbReference>
<evidence type="ECO:0000256" key="5">
    <source>
        <dbReference type="ARBA" id="ARBA00023136"/>
    </source>
</evidence>
<keyword evidence="5 6" id="KW-0472">Membrane</keyword>
<keyword evidence="8" id="KW-1185">Reference proteome</keyword>
<keyword evidence="2" id="KW-0813">Transport</keyword>
<organism evidence="7 8">
    <name type="scientific">Trifolium medium</name>
    <dbReference type="NCBI Taxonomy" id="97028"/>
    <lineage>
        <taxon>Eukaryota</taxon>
        <taxon>Viridiplantae</taxon>
        <taxon>Streptophyta</taxon>
        <taxon>Embryophyta</taxon>
        <taxon>Tracheophyta</taxon>
        <taxon>Spermatophyta</taxon>
        <taxon>Magnoliopsida</taxon>
        <taxon>eudicotyledons</taxon>
        <taxon>Gunneridae</taxon>
        <taxon>Pentapetalae</taxon>
        <taxon>rosids</taxon>
        <taxon>fabids</taxon>
        <taxon>Fabales</taxon>
        <taxon>Fabaceae</taxon>
        <taxon>Papilionoideae</taxon>
        <taxon>50 kb inversion clade</taxon>
        <taxon>NPAAA clade</taxon>
        <taxon>Hologalegina</taxon>
        <taxon>IRL clade</taxon>
        <taxon>Trifolieae</taxon>
        <taxon>Trifolium</taxon>
    </lineage>
</organism>
<evidence type="ECO:0000256" key="1">
    <source>
        <dbReference type="ARBA" id="ARBA00004141"/>
    </source>
</evidence>
<dbReference type="PANTHER" id="PTHR23505:SF83">
    <property type="entry name" value="SPHINGOLIPID TRANSPORTER SPINSTER HOMOLOG 2-RELATED"/>
    <property type="match status" value="1"/>
</dbReference>
<dbReference type="AlphaFoldDB" id="A0A392MPG3"/>
<feature type="transmembrane region" description="Helical" evidence="6">
    <location>
        <begin position="12"/>
        <end position="30"/>
    </location>
</feature>
<protein>
    <submittedName>
        <fullName evidence="7">Putative sphingolipid transporter spinster 2-like</fullName>
    </submittedName>
</protein>